<dbReference type="InterPro" id="IPR021320">
    <property type="entry name" value="DUF2905"/>
</dbReference>
<evidence type="ECO:0008006" key="4">
    <source>
        <dbReference type="Google" id="ProtNLM"/>
    </source>
</evidence>
<name>A0A2A4X2W2_UNCAE</name>
<proteinExistence type="predicted"/>
<keyword evidence="1" id="KW-1133">Transmembrane helix</keyword>
<sequence>MGRFIILIFFTTVILGAILTFDLPFRWVGHLPGDFSAYWQGYNVIIPVGSGVVFSLFLSALLFLLGKR</sequence>
<dbReference type="Pfam" id="PF11146">
    <property type="entry name" value="DUF2905"/>
    <property type="match status" value="1"/>
</dbReference>
<dbReference type="Proteomes" id="UP000218775">
    <property type="component" value="Unassembled WGS sequence"/>
</dbReference>
<organism evidence="2 3">
    <name type="scientific">Aerophobetes bacterium</name>
    <dbReference type="NCBI Taxonomy" id="2030807"/>
    <lineage>
        <taxon>Bacteria</taxon>
        <taxon>Candidatus Aerophobota</taxon>
    </lineage>
</organism>
<evidence type="ECO:0000313" key="3">
    <source>
        <dbReference type="Proteomes" id="UP000218775"/>
    </source>
</evidence>
<reference evidence="3" key="1">
    <citation type="submission" date="2017-08" db="EMBL/GenBank/DDBJ databases">
        <title>A dynamic microbial community with high functional redundancy inhabits the cold, oxic subseafloor aquifer.</title>
        <authorList>
            <person name="Tully B.J."/>
            <person name="Wheat C.G."/>
            <person name="Glazer B.T."/>
            <person name="Huber J.A."/>
        </authorList>
    </citation>
    <scope>NUCLEOTIDE SEQUENCE [LARGE SCALE GENOMIC DNA]</scope>
</reference>
<feature type="transmembrane region" description="Helical" evidence="1">
    <location>
        <begin position="44"/>
        <end position="65"/>
    </location>
</feature>
<dbReference type="AlphaFoldDB" id="A0A2A4X2W2"/>
<protein>
    <recommendedName>
        <fullName evidence="4">DUF2905 domain-containing protein</fullName>
    </recommendedName>
</protein>
<evidence type="ECO:0000256" key="1">
    <source>
        <dbReference type="SAM" id="Phobius"/>
    </source>
</evidence>
<keyword evidence="1" id="KW-0472">Membrane</keyword>
<gene>
    <name evidence="2" type="ORF">COB21_04435</name>
</gene>
<accession>A0A2A4X2W2</accession>
<dbReference type="EMBL" id="NVUK01000029">
    <property type="protein sequence ID" value="PCI76395.1"/>
    <property type="molecule type" value="Genomic_DNA"/>
</dbReference>
<evidence type="ECO:0000313" key="2">
    <source>
        <dbReference type="EMBL" id="PCI76395.1"/>
    </source>
</evidence>
<keyword evidence="1" id="KW-0812">Transmembrane</keyword>
<comment type="caution">
    <text evidence="2">The sequence shown here is derived from an EMBL/GenBank/DDBJ whole genome shotgun (WGS) entry which is preliminary data.</text>
</comment>